<dbReference type="PANTHER" id="PTHR47570">
    <property type="entry name" value="ZINC ION BINDING PROTEIN"/>
    <property type="match status" value="1"/>
</dbReference>
<evidence type="ECO:0000259" key="1">
    <source>
        <dbReference type="Pfam" id="PF20179"/>
    </source>
</evidence>
<evidence type="ECO:0000313" key="3">
    <source>
        <dbReference type="Proteomes" id="UP001141806"/>
    </source>
</evidence>
<proteinExistence type="predicted"/>
<dbReference type="Proteomes" id="UP001141806">
    <property type="component" value="Unassembled WGS sequence"/>
</dbReference>
<keyword evidence="3" id="KW-1185">Reference proteome</keyword>
<dbReference type="OrthoDB" id="5282002at2759"/>
<name>A0A9Q0KBW6_9MAGN</name>
<organism evidence="2 3">
    <name type="scientific">Protea cynaroides</name>
    <dbReference type="NCBI Taxonomy" id="273540"/>
    <lineage>
        <taxon>Eukaryota</taxon>
        <taxon>Viridiplantae</taxon>
        <taxon>Streptophyta</taxon>
        <taxon>Embryophyta</taxon>
        <taxon>Tracheophyta</taxon>
        <taxon>Spermatophyta</taxon>
        <taxon>Magnoliopsida</taxon>
        <taxon>Proteales</taxon>
        <taxon>Proteaceae</taxon>
        <taxon>Protea</taxon>
    </lineage>
</organism>
<dbReference type="Pfam" id="PF20179">
    <property type="entry name" value="MSS51_C"/>
    <property type="match status" value="1"/>
</dbReference>
<dbReference type="InterPro" id="IPR046824">
    <property type="entry name" value="Mss51-like_C"/>
</dbReference>
<dbReference type="PANTHER" id="PTHR47570:SF2">
    <property type="entry name" value="MYND-TYPE DOMAIN-CONTAINING PROTEIN"/>
    <property type="match status" value="1"/>
</dbReference>
<dbReference type="AlphaFoldDB" id="A0A9Q0KBW6"/>
<accession>A0A9Q0KBW6</accession>
<reference evidence="2" key="1">
    <citation type="journal article" date="2023" name="Plant J.">
        <title>The genome of the king protea, Protea cynaroides.</title>
        <authorList>
            <person name="Chang J."/>
            <person name="Duong T.A."/>
            <person name="Schoeman C."/>
            <person name="Ma X."/>
            <person name="Roodt D."/>
            <person name="Barker N."/>
            <person name="Li Z."/>
            <person name="Van de Peer Y."/>
            <person name="Mizrachi E."/>
        </authorList>
    </citation>
    <scope>NUCLEOTIDE SEQUENCE</scope>
    <source>
        <tissue evidence="2">Young leaves</tissue>
    </source>
</reference>
<protein>
    <recommendedName>
        <fullName evidence="1">Mitochondrial splicing suppressor 51-like C-terminal domain-containing protein</fullName>
    </recommendedName>
</protein>
<evidence type="ECO:0000313" key="2">
    <source>
        <dbReference type="EMBL" id="KAJ4967673.1"/>
    </source>
</evidence>
<sequence>MSSTNLLLKGKEVVLHYLGPEGELDWMAAFAEIGHLLNGLGNIQVVMVGPEVPTNLSGTMSGISSRVRVNLVRGVYQEEAAYLPSLDIVIALNCGLESYPSWRGALDLIKSKNIPAFFTDQSEISCSNAKQYYFSFNRDSMKIDSSYLHSGPRNELLNCDASEISKGTLNELLNLINRIVAKISFSKMLLFPEDNNVVQSLPTKADGDLKELPLGRVSKKKDRQRLRFLNILVNTWHRIVRITNSSETSKGTECLQLFKFLEAFVLRNIL</sequence>
<gene>
    <name evidence="2" type="ORF">NE237_014374</name>
</gene>
<dbReference type="EMBL" id="JAMYWD010000006">
    <property type="protein sequence ID" value="KAJ4967673.1"/>
    <property type="molecule type" value="Genomic_DNA"/>
</dbReference>
<feature type="domain" description="Mitochondrial splicing suppressor 51-like C-terminal" evidence="1">
    <location>
        <begin position="4"/>
        <end position="129"/>
    </location>
</feature>
<comment type="caution">
    <text evidence="2">The sequence shown here is derived from an EMBL/GenBank/DDBJ whole genome shotgun (WGS) entry which is preliminary data.</text>
</comment>